<gene>
    <name evidence="1" type="ORF">Cni_G07207</name>
</gene>
<dbReference type="GO" id="GO:0004617">
    <property type="term" value="F:phosphoglycerate dehydrogenase activity"/>
    <property type="evidence" value="ECO:0007669"/>
    <property type="project" value="TreeGrafter"/>
</dbReference>
<proteinExistence type="predicted"/>
<sequence>MSVMDSPCHPGCTPYKFQNILIAEHIYFGALLDNQDKSLFCHPKVSPWFDLRVFYVRVSNCQIDETIPDHLTLNHIPLAPDTILEVNGRRSSIYSDYVSSSPRRDRIDRGSEEATFVSTDSIGMTGSVIFEVYDRDNLLLTASIIFLKNRHSGTAGISLPKVEVYVAGCFSGAPIILTKTLQLGVLNKHQRKVTLDSIPEDCVRILEFLN</sequence>
<dbReference type="Proteomes" id="UP001327560">
    <property type="component" value="Chromosome 2"/>
</dbReference>
<evidence type="ECO:0000313" key="1">
    <source>
        <dbReference type="EMBL" id="WOK98495.1"/>
    </source>
</evidence>
<dbReference type="PANTHER" id="PTHR42938">
    <property type="entry name" value="FORMATE DEHYDROGENASE 1"/>
    <property type="match status" value="1"/>
</dbReference>
<dbReference type="AlphaFoldDB" id="A0AAQ3K392"/>
<protein>
    <submittedName>
        <fullName evidence="1">Uncharacterized protein</fullName>
    </submittedName>
</protein>
<name>A0AAQ3K392_9LILI</name>
<reference evidence="1 2" key="1">
    <citation type="submission" date="2023-10" db="EMBL/GenBank/DDBJ databases">
        <title>Chromosome-scale genome assembly provides insights into flower coloration mechanisms of Canna indica.</title>
        <authorList>
            <person name="Li C."/>
        </authorList>
    </citation>
    <scope>NUCLEOTIDE SEQUENCE [LARGE SCALE GENOMIC DNA]</scope>
    <source>
        <tissue evidence="1">Flower</tissue>
    </source>
</reference>
<keyword evidence="2" id="KW-1185">Reference proteome</keyword>
<accession>A0AAQ3K392</accession>
<dbReference type="EMBL" id="CP136891">
    <property type="protein sequence ID" value="WOK98495.1"/>
    <property type="molecule type" value="Genomic_DNA"/>
</dbReference>
<evidence type="ECO:0000313" key="2">
    <source>
        <dbReference type="Proteomes" id="UP001327560"/>
    </source>
</evidence>
<dbReference type="PANTHER" id="PTHR42938:SF11">
    <property type="entry name" value="ERYTHRONATE-4-PHOSPHATE DEHYDROGENASE FAMILY PROTEIN"/>
    <property type="match status" value="1"/>
</dbReference>
<organism evidence="1 2">
    <name type="scientific">Canna indica</name>
    <name type="common">Indian-shot</name>
    <dbReference type="NCBI Taxonomy" id="4628"/>
    <lineage>
        <taxon>Eukaryota</taxon>
        <taxon>Viridiplantae</taxon>
        <taxon>Streptophyta</taxon>
        <taxon>Embryophyta</taxon>
        <taxon>Tracheophyta</taxon>
        <taxon>Spermatophyta</taxon>
        <taxon>Magnoliopsida</taxon>
        <taxon>Liliopsida</taxon>
        <taxon>Zingiberales</taxon>
        <taxon>Cannaceae</taxon>
        <taxon>Canna</taxon>
    </lineage>
</organism>